<dbReference type="RefSeq" id="WP_377345501.1">
    <property type="nucleotide sequence ID" value="NZ_JBHLTP010000003.1"/>
</dbReference>
<feature type="transmembrane region" description="Helical" evidence="1">
    <location>
        <begin position="134"/>
        <end position="152"/>
    </location>
</feature>
<keyword evidence="3" id="KW-1185">Reference proteome</keyword>
<evidence type="ECO:0000313" key="2">
    <source>
        <dbReference type="EMBL" id="MFC0522979.1"/>
    </source>
</evidence>
<keyword evidence="1" id="KW-0472">Membrane</keyword>
<evidence type="ECO:0000313" key="3">
    <source>
        <dbReference type="Proteomes" id="UP001589836"/>
    </source>
</evidence>
<dbReference type="NCBIfam" id="NF041644">
    <property type="entry name" value="CBO0543_fam"/>
    <property type="match status" value="1"/>
</dbReference>
<accession>A0ABV6LKU9</accession>
<feature type="transmembrane region" description="Helical" evidence="1">
    <location>
        <begin position="173"/>
        <end position="194"/>
    </location>
</feature>
<feature type="transmembrane region" description="Helical" evidence="1">
    <location>
        <begin position="97"/>
        <end position="114"/>
    </location>
</feature>
<proteinExistence type="predicted"/>
<dbReference type="EMBL" id="JBHLTP010000003">
    <property type="protein sequence ID" value="MFC0522979.1"/>
    <property type="molecule type" value="Genomic_DNA"/>
</dbReference>
<organism evidence="2 3">
    <name type="scientific">Pontibacillus salicampi</name>
    <dbReference type="NCBI Taxonomy" id="1449801"/>
    <lineage>
        <taxon>Bacteria</taxon>
        <taxon>Bacillati</taxon>
        <taxon>Bacillota</taxon>
        <taxon>Bacilli</taxon>
        <taxon>Bacillales</taxon>
        <taxon>Bacillaceae</taxon>
        <taxon>Pontibacillus</taxon>
    </lineage>
</organism>
<evidence type="ECO:0000256" key="1">
    <source>
        <dbReference type="SAM" id="Phobius"/>
    </source>
</evidence>
<keyword evidence="1" id="KW-1133">Transmembrane helix</keyword>
<sequence>MEMFMEYPLEYFIMLLVIVGSSVGAIFILKIDWRGYGLLFILSGIVGNIICILFVVLNFYSFPVVPFHFGIHMPYTAILIAFPYYVLLGVRFSPRHWYLKIPFYWAFVHIGVLAEKLMEEYTSIIEYGFYWDTFDSYATWWVYLLVFEFIGGKLVSDDKRRPIQTRAFWYGRWAWFSVHFILIITIFLAGVYVGTLL</sequence>
<feature type="transmembrane region" description="Helical" evidence="1">
    <location>
        <begin position="72"/>
        <end position="90"/>
    </location>
</feature>
<feature type="transmembrane region" description="Helical" evidence="1">
    <location>
        <begin position="36"/>
        <end position="60"/>
    </location>
</feature>
<dbReference type="InterPro" id="IPR048147">
    <property type="entry name" value="CBO0543-like"/>
</dbReference>
<comment type="caution">
    <text evidence="2">The sequence shown here is derived from an EMBL/GenBank/DDBJ whole genome shotgun (WGS) entry which is preliminary data.</text>
</comment>
<reference evidence="2 3" key="1">
    <citation type="submission" date="2024-09" db="EMBL/GenBank/DDBJ databases">
        <authorList>
            <person name="Sun Q."/>
            <person name="Mori K."/>
        </authorList>
    </citation>
    <scope>NUCLEOTIDE SEQUENCE [LARGE SCALE GENOMIC DNA]</scope>
    <source>
        <strain evidence="2 3">NCAIM B.02529</strain>
    </source>
</reference>
<dbReference type="Proteomes" id="UP001589836">
    <property type="component" value="Unassembled WGS sequence"/>
</dbReference>
<gene>
    <name evidence="2" type="ORF">ACFFGV_05150</name>
</gene>
<keyword evidence="1" id="KW-0812">Transmembrane</keyword>
<protein>
    <submittedName>
        <fullName evidence="2">CBO0543 family protein</fullName>
    </submittedName>
</protein>
<name>A0ABV6LKU9_9BACI</name>
<feature type="transmembrane region" description="Helical" evidence="1">
    <location>
        <begin position="12"/>
        <end position="29"/>
    </location>
</feature>